<evidence type="ECO:0000259" key="3">
    <source>
        <dbReference type="Pfam" id="PF01757"/>
    </source>
</evidence>
<name>A0A919J8T0_9ACTN</name>
<feature type="transmembrane region" description="Helical" evidence="2">
    <location>
        <begin position="159"/>
        <end position="180"/>
    </location>
</feature>
<keyword evidence="2" id="KW-1133">Transmembrane helix</keyword>
<sequence>MDSLTGMRFAAALMVFAFHFTLFSYLSGGVGKVTEFVFAKGGTAGVSFFFILSGFVLTWSAREADTALRFWRRRLVKIYPNHVATFLFAALIITMSGTAIAAGPAVANLFLIQPWFPGKLGYATSMNPLSWSIACEAFFYLLFPFLLRALRRIPEARLWPAAGLLAVVTTSVPFISYFLVSDAPSTVTLPGQPEGLPPTQLWFVYFFPLARLLDFVLGMLAARIVIAHRWPRTGMLPAAGIFLAGYAAALFTPFYLITVSGVIGFFCVPLIAAASQADRAGRGTVFSGRRWVWLGETSFAFYMVHGLLLAFGWGISVEISGTEDWPVGVGLLLGAVMFTVILLAARGLYRSVERPFVRRFSSPRRPNAAGGAEPVAVDQRKLAN</sequence>
<dbReference type="InterPro" id="IPR002656">
    <property type="entry name" value="Acyl_transf_3_dom"/>
</dbReference>
<keyword evidence="5" id="KW-1185">Reference proteome</keyword>
<feature type="transmembrane region" description="Helical" evidence="2">
    <location>
        <begin position="293"/>
        <end position="315"/>
    </location>
</feature>
<dbReference type="GO" id="GO:0016020">
    <property type="term" value="C:membrane"/>
    <property type="evidence" value="ECO:0007669"/>
    <property type="project" value="TreeGrafter"/>
</dbReference>
<reference evidence="4" key="1">
    <citation type="submission" date="2021-01" db="EMBL/GenBank/DDBJ databases">
        <title>Whole genome shotgun sequence of Actinoplanes ferrugineus NBRC 15555.</title>
        <authorList>
            <person name="Komaki H."/>
            <person name="Tamura T."/>
        </authorList>
    </citation>
    <scope>NUCLEOTIDE SEQUENCE</scope>
    <source>
        <strain evidence="4">NBRC 15555</strain>
    </source>
</reference>
<comment type="caution">
    <text evidence="4">The sequence shown here is derived from an EMBL/GenBank/DDBJ whole genome shotgun (WGS) entry which is preliminary data.</text>
</comment>
<dbReference type="GO" id="GO:0016747">
    <property type="term" value="F:acyltransferase activity, transferring groups other than amino-acyl groups"/>
    <property type="evidence" value="ECO:0007669"/>
    <property type="project" value="InterPro"/>
</dbReference>
<dbReference type="EMBL" id="BOMM01000080">
    <property type="protein sequence ID" value="GIE16223.1"/>
    <property type="molecule type" value="Genomic_DNA"/>
</dbReference>
<dbReference type="AlphaFoldDB" id="A0A919J8T0"/>
<gene>
    <name evidence="4" type="ORF">Afe05nite_80630</name>
</gene>
<dbReference type="InterPro" id="IPR050879">
    <property type="entry name" value="Acyltransferase_3"/>
</dbReference>
<dbReference type="Proteomes" id="UP000598174">
    <property type="component" value="Unassembled WGS sequence"/>
</dbReference>
<protein>
    <submittedName>
        <fullName evidence="4">Acyltransferase</fullName>
    </submittedName>
</protein>
<feature type="region of interest" description="Disordered" evidence="1">
    <location>
        <begin position="363"/>
        <end position="384"/>
    </location>
</feature>
<accession>A0A919J8T0</accession>
<evidence type="ECO:0000313" key="5">
    <source>
        <dbReference type="Proteomes" id="UP000598174"/>
    </source>
</evidence>
<feature type="transmembrane region" description="Helical" evidence="2">
    <location>
        <begin position="233"/>
        <end position="249"/>
    </location>
</feature>
<organism evidence="4 5">
    <name type="scientific">Paractinoplanes ferrugineus</name>
    <dbReference type="NCBI Taxonomy" id="113564"/>
    <lineage>
        <taxon>Bacteria</taxon>
        <taxon>Bacillati</taxon>
        <taxon>Actinomycetota</taxon>
        <taxon>Actinomycetes</taxon>
        <taxon>Micromonosporales</taxon>
        <taxon>Micromonosporaceae</taxon>
        <taxon>Paractinoplanes</taxon>
    </lineage>
</organism>
<keyword evidence="4" id="KW-0808">Transferase</keyword>
<feature type="domain" description="Acyltransferase 3" evidence="3">
    <location>
        <begin position="3"/>
        <end position="342"/>
    </location>
</feature>
<keyword evidence="2" id="KW-0472">Membrane</keyword>
<feature type="transmembrane region" description="Helical" evidence="2">
    <location>
        <begin position="128"/>
        <end position="147"/>
    </location>
</feature>
<feature type="transmembrane region" description="Helical" evidence="2">
    <location>
        <begin position="83"/>
        <end position="116"/>
    </location>
</feature>
<dbReference type="Pfam" id="PF01757">
    <property type="entry name" value="Acyl_transf_3"/>
    <property type="match status" value="1"/>
</dbReference>
<keyword evidence="2" id="KW-0812">Transmembrane</keyword>
<feature type="transmembrane region" description="Helical" evidence="2">
    <location>
        <begin position="44"/>
        <end position="62"/>
    </location>
</feature>
<keyword evidence="4" id="KW-0012">Acyltransferase</keyword>
<dbReference type="GO" id="GO:0000271">
    <property type="term" value="P:polysaccharide biosynthetic process"/>
    <property type="evidence" value="ECO:0007669"/>
    <property type="project" value="TreeGrafter"/>
</dbReference>
<dbReference type="PANTHER" id="PTHR23028:SF53">
    <property type="entry name" value="ACYL_TRANSF_3 DOMAIN-CONTAINING PROTEIN"/>
    <property type="match status" value="1"/>
</dbReference>
<evidence type="ECO:0000313" key="4">
    <source>
        <dbReference type="EMBL" id="GIE16223.1"/>
    </source>
</evidence>
<dbReference type="PANTHER" id="PTHR23028">
    <property type="entry name" value="ACETYLTRANSFERASE"/>
    <property type="match status" value="1"/>
</dbReference>
<evidence type="ECO:0000256" key="1">
    <source>
        <dbReference type="SAM" id="MobiDB-lite"/>
    </source>
</evidence>
<dbReference type="RefSeq" id="WP_203822565.1">
    <property type="nucleotide sequence ID" value="NZ_BAAABP010000012.1"/>
</dbReference>
<feature type="transmembrane region" description="Helical" evidence="2">
    <location>
        <begin position="255"/>
        <end position="273"/>
    </location>
</feature>
<feature type="transmembrane region" description="Helical" evidence="2">
    <location>
        <begin position="327"/>
        <end position="349"/>
    </location>
</feature>
<proteinExistence type="predicted"/>
<feature type="transmembrane region" description="Helical" evidence="2">
    <location>
        <begin position="200"/>
        <end position="221"/>
    </location>
</feature>
<evidence type="ECO:0000256" key="2">
    <source>
        <dbReference type="SAM" id="Phobius"/>
    </source>
</evidence>